<dbReference type="Pfam" id="PF07690">
    <property type="entry name" value="MFS_1"/>
    <property type="match status" value="1"/>
</dbReference>
<organism evidence="7 8">
    <name type="scientific">Phialocephala subalpina</name>
    <dbReference type="NCBI Taxonomy" id="576137"/>
    <lineage>
        <taxon>Eukaryota</taxon>
        <taxon>Fungi</taxon>
        <taxon>Dikarya</taxon>
        <taxon>Ascomycota</taxon>
        <taxon>Pezizomycotina</taxon>
        <taxon>Leotiomycetes</taxon>
        <taxon>Helotiales</taxon>
        <taxon>Mollisiaceae</taxon>
        <taxon>Phialocephala</taxon>
        <taxon>Phialocephala fortinii species complex</taxon>
    </lineage>
</organism>
<dbReference type="InterPro" id="IPR036259">
    <property type="entry name" value="MFS_trans_sf"/>
</dbReference>
<dbReference type="Gene3D" id="1.20.1720.10">
    <property type="entry name" value="Multidrug resistance protein D"/>
    <property type="match status" value="1"/>
</dbReference>
<feature type="compositionally biased region" description="Low complexity" evidence="5">
    <location>
        <begin position="24"/>
        <end position="40"/>
    </location>
</feature>
<feature type="transmembrane region" description="Helical" evidence="6">
    <location>
        <begin position="79"/>
        <end position="99"/>
    </location>
</feature>
<keyword evidence="4 6" id="KW-0472">Membrane</keyword>
<evidence type="ECO:0000256" key="4">
    <source>
        <dbReference type="ARBA" id="ARBA00023136"/>
    </source>
</evidence>
<evidence type="ECO:0000256" key="1">
    <source>
        <dbReference type="ARBA" id="ARBA00004141"/>
    </source>
</evidence>
<dbReference type="AlphaFoldDB" id="A0A1L7X798"/>
<gene>
    <name evidence="7" type="ORF">PAC_10789</name>
</gene>
<keyword evidence="3 6" id="KW-1133">Transmembrane helix</keyword>
<sequence length="422" mass="45191">METSEKSKGDVAGNELNPINPSVLPTLSSIPSNPSSPSDPNLTASVPMSLFDFLAAMSSATAAPAFSTIQKDLNIKSNTLLIMVLSIYFLGRTITPFFAAPLSEIFERLVVLQSSNLFYIVFNTIYGAANSQNELIAFRFLAGMGGAGPQTLGTGIDGGLFQPHERGKAQHSTIEGVVDATDCSDYELLHCSASIGSLNYVALSVGTAIAILFGTQLTDTIYKKIMGRKNRMGRPEFRLPVVILGATIVPIGLFIWKAGLCMGEQSSSLHRNLHWHSGTDFIVAVGSIAREAEIEKSLGWRENERCPKPTTGSETLATILSHIKCSKPPGPQSISQCEPDDALSHHVCVTESFAHLRAEILRRATRSLSSSAGVLKGKFVSCDATKSRQGVTDDNDSAFRNHRLVHGSLESSSTTALSSGSE</sequence>
<keyword evidence="2 6" id="KW-0812">Transmembrane</keyword>
<feature type="transmembrane region" description="Helical" evidence="6">
    <location>
        <begin position="198"/>
        <end position="217"/>
    </location>
</feature>
<proteinExistence type="predicted"/>
<keyword evidence="8" id="KW-1185">Reference proteome</keyword>
<name>A0A1L7X798_9HELO</name>
<evidence type="ECO:0000256" key="5">
    <source>
        <dbReference type="SAM" id="MobiDB-lite"/>
    </source>
</evidence>
<dbReference type="Proteomes" id="UP000184330">
    <property type="component" value="Unassembled WGS sequence"/>
</dbReference>
<feature type="region of interest" description="Disordered" evidence="5">
    <location>
        <begin position="1"/>
        <end position="40"/>
    </location>
</feature>
<feature type="transmembrane region" description="Helical" evidence="6">
    <location>
        <begin position="237"/>
        <end position="256"/>
    </location>
</feature>
<evidence type="ECO:0000313" key="8">
    <source>
        <dbReference type="Proteomes" id="UP000184330"/>
    </source>
</evidence>
<accession>A0A1L7X798</accession>
<dbReference type="OrthoDB" id="6770063at2759"/>
<dbReference type="SUPFAM" id="SSF103473">
    <property type="entry name" value="MFS general substrate transporter"/>
    <property type="match status" value="1"/>
</dbReference>
<dbReference type="GO" id="GO:0022857">
    <property type="term" value="F:transmembrane transporter activity"/>
    <property type="evidence" value="ECO:0007669"/>
    <property type="project" value="InterPro"/>
</dbReference>
<evidence type="ECO:0000256" key="6">
    <source>
        <dbReference type="SAM" id="Phobius"/>
    </source>
</evidence>
<dbReference type="GO" id="GO:0016020">
    <property type="term" value="C:membrane"/>
    <property type="evidence" value="ECO:0007669"/>
    <property type="project" value="UniProtKB-SubCell"/>
</dbReference>
<evidence type="ECO:0000256" key="3">
    <source>
        <dbReference type="ARBA" id="ARBA00022989"/>
    </source>
</evidence>
<protein>
    <submittedName>
        <fullName evidence="7">Uncharacterized protein</fullName>
    </submittedName>
</protein>
<dbReference type="PANTHER" id="PTHR23502">
    <property type="entry name" value="MAJOR FACILITATOR SUPERFAMILY"/>
    <property type="match status" value="1"/>
</dbReference>
<dbReference type="PANTHER" id="PTHR23502:SF60">
    <property type="entry name" value="MAJOR FACILITATOR SUPERFAMILY (MFS) PROFILE DOMAIN-CONTAINING PROTEIN-RELATED"/>
    <property type="match status" value="1"/>
</dbReference>
<evidence type="ECO:0000256" key="2">
    <source>
        <dbReference type="ARBA" id="ARBA00022692"/>
    </source>
</evidence>
<reference evidence="7 8" key="1">
    <citation type="submission" date="2016-03" db="EMBL/GenBank/DDBJ databases">
        <authorList>
            <person name="Ploux O."/>
        </authorList>
    </citation>
    <scope>NUCLEOTIDE SEQUENCE [LARGE SCALE GENOMIC DNA]</scope>
    <source>
        <strain evidence="7 8">UAMH 11012</strain>
    </source>
</reference>
<comment type="subcellular location">
    <subcellularLocation>
        <location evidence="1">Membrane</location>
        <topology evidence="1">Multi-pass membrane protein</topology>
    </subcellularLocation>
</comment>
<evidence type="ECO:0000313" key="7">
    <source>
        <dbReference type="EMBL" id="CZR60893.1"/>
    </source>
</evidence>
<dbReference type="EMBL" id="FJOG01000017">
    <property type="protein sequence ID" value="CZR60893.1"/>
    <property type="molecule type" value="Genomic_DNA"/>
</dbReference>
<dbReference type="STRING" id="576137.A0A1L7X798"/>
<dbReference type="InterPro" id="IPR011701">
    <property type="entry name" value="MFS"/>
</dbReference>